<dbReference type="SUPFAM" id="SSF46785">
    <property type="entry name" value="Winged helix' DNA-binding domain"/>
    <property type="match status" value="1"/>
</dbReference>
<protein>
    <submittedName>
        <fullName evidence="1">Rrf2 family transcriptional regulator</fullName>
    </submittedName>
</protein>
<dbReference type="InterPro" id="IPR036388">
    <property type="entry name" value="WH-like_DNA-bd_sf"/>
</dbReference>
<dbReference type="Pfam" id="PF02082">
    <property type="entry name" value="Rrf2"/>
    <property type="match status" value="1"/>
</dbReference>
<evidence type="ECO:0000313" key="2">
    <source>
        <dbReference type="Proteomes" id="UP000515800"/>
    </source>
</evidence>
<dbReference type="InterPro" id="IPR000944">
    <property type="entry name" value="Tscrpt_reg_Rrf2"/>
</dbReference>
<dbReference type="EMBL" id="CP060724">
    <property type="protein sequence ID" value="QNN75270.1"/>
    <property type="molecule type" value="Genomic_DNA"/>
</dbReference>
<dbReference type="GO" id="GO:0005829">
    <property type="term" value="C:cytosol"/>
    <property type="evidence" value="ECO:0007669"/>
    <property type="project" value="TreeGrafter"/>
</dbReference>
<dbReference type="PANTHER" id="PTHR33221:SF9">
    <property type="entry name" value="RRF2 FAMILY PROTEIN"/>
    <property type="match status" value="1"/>
</dbReference>
<accession>A0A7G9T595</accession>
<dbReference type="KEGG" id="wdi:H9L19_07885"/>
<dbReference type="InterPro" id="IPR036390">
    <property type="entry name" value="WH_DNA-bd_sf"/>
</dbReference>
<dbReference type="PROSITE" id="PS51197">
    <property type="entry name" value="HTH_RRF2_2"/>
    <property type="match status" value="1"/>
</dbReference>
<name>A0A7G9T595_9LACO</name>
<reference evidence="1 2" key="1">
    <citation type="submission" date="2020-08" db="EMBL/GenBank/DDBJ databases">
        <title>Genome sequence of Weissella diestrammenae KACC 16890T.</title>
        <authorList>
            <person name="Hyun D.-W."/>
            <person name="Bae J.-W."/>
        </authorList>
    </citation>
    <scope>NUCLEOTIDE SEQUENCE [LARGE SCALE GENOMIC DNA]</scope>
    <source>
        <strain evidence="1 2">KACC 16890</strain>
    </source>
</reference>
<sequence>MKLPKDFEISIFVLIVLATQINHTSIKSTRLSELLLISDSSLKKTLRKLVVAKLIESNASKDGGYTLLKRADEIALADILLAIEDTPVIQFTPSNLANKVFQNQNHINESKKFISQVLLSAEKNYIQTLGNVFLSELLEADAFQAGKVEWH</sequence>
<dbReference type="Gene3D" id="1.10.10.10">
    <property type="entry name" value="Winged helix-like DNA-binding domain superfamily/Winged helix DNA-binding domain"/>
    <property type="match status" value="1"/>
</dbReference>
<dbReference type="PANTHER" id="PTHR33221">
    <property type="entry name" value="WINGED HELIX-TURN-HELIX TRANSCRIPTIONAL REGULATOR, RRF2 FAMILY"/>
    <property type="match status" value="1"/>
</dbReference>
<dbReference type="GO" id="GO:0003700">
    <property type="term" value="F:DNA-binding transcription factor activity"/>
    <property type="evidence" value="ECO:0007669"/>
    <property type="project" value="TreeGrafter"/>
</dbReference>
<keyword evidence="2" id="KW-1185">Reference proteome</keyword>
<evidence type="ECO:0000313" key="1">
    <source>
        <dbReference type="EMBL" id="QNN75270.1"/>
    </source>
</evidence>
<organism evidence="1 2">
    <name type="scientific">Weissella diestrammenae</name>
    <dbReference type="NCBI Taxonomy" id="1162633"/>
    <lineage>
        <taxon>Bacteria</taxon>
        <taxon>Bacillati</taxon>
        <taxon>Bacillota</taxon>
        <taxon>Bacilli</taxon>
        <taxon>Lactobacillales</taxon>
        <taxon>Lactobacillaceae</taxon>
        <taxon>Weissella</taxon>
    </lineage>
</organism>
<dbReference type="RefSeq" id="WP_187529104.1">
    <property type="nucleotide sequence ID" value="NZ_CP060724.1"/>
</dbReference>
<dbReference type="Proteomes" id="UP000515800">
    <property type="component" value="Chromosome"/>
</dbReference>
<gene>
    <name evidence="1" type="ORF">H9L19_07885</name>
</gene>
<dbReference type="AlphaFoldDB" id="A0A7G9T595"/>
<proteinExistence type="predicted"/>